<dbReference type="EMBL" id="JBEQNB010000019">
    <property type="protein sequence ID" value="MES0837674.1"/>
    <property type="molecule type" value="Genomic_DNA"/>
</dbReference>
<dbReference type="Proteomes" id="UP001432401">
    <property type="component" value="Unassembled WGS sequence"/>
</dbReference>
<protein>
    <submittedName>
        <fullName evidence="2">Uncharacterized protein</fullName>
    </submittedName>
</protein>
<reference evidence="2 3" key="1">
    <citation type="submission" date="2024-06" db="EMBL/GenBank/DDBJ databases">
        <authorList>
            <person name="Bataeva Y.V."/>
            <person name="Grigorian L.N."/>
            <person name="Solomentsev V.I."/>
        </authorList>
    </citation>
    <scope>NUCLEOTIDE SEQUENCE [LARGE SCALE GENOMIC DNA]</scope>
    <source>
        <strain evidence="3">SCPM-O-B-12605 (RCAM04882)</strain>
    </source>
</reference>
<evidence type="ECO:0000256" key="1">
    <source>
        <dbReference type="SAM" id="SignalP"/>
    </source>
</evidence>
<name>A0ABV2A554_9ACTN</name>
<gene>
    <name evidence="2" type="ORF">ABUK86_28145</name>
</gene>
<sequence length="63" mass="6271">MRRTFAALALSTVVLGASAAPAAAHDLGDLPHVAYAQQVVGAILFGGGDPGASGGLQFNRAEH</sequence>
<proteinExistence type="predicted"/>
<comment type="caution">
    <text evidence="2">The sequence shown here is derived from an EMBL/GenBank/DDBJ whole genome shotgun (WGS) entry which is preliminary data.</text>
</comment>
<evidence type="ECO:0000313" key="3">
    <source>
        <dbReference type="Proteomes" id="UP001432401"/>
    </source>
</evidence>
<accession>A0ABV2A554</accession>
<organism evidence="2 3">
    <name type="scientific">Nocardiopsis tropica</name>
    <dbReference type="NCBI Taxonomy" id="109330"/>
    <lineage>
        <taxon>Bacteria</taxon>
        <taxon>Bacillati</taxon>
        <taxon>Actinomycetota</taxon>
        <taxon>Actinomycetes</taxon>
        <taxon>Streptosporangiales</taxon>
        <taxon>Nocardiopsidaceae</taxon>
        <taxon>Nocardiopsis</taxon>
    </lineage>
</organism>
<keyword evidence="3" id="KW-1185">Reference proteome</keyword>
<dbReference type="RefSeq" id="WP_344184926.1">
    <property type="nucleotide sequence ID" value="NZ_JBEQNA010000019.1"/>
</dbReference>
<feature type="signal peptide" evidence="1">
    <location>
        <begin position="1"/>
        <end position="19"/>
    </location>
</feature>
<feature type="chain" id="PRO_5045924630" evidence="1">
    <location>
        <begin position="20"/>
        <end position="63"/>
    </location>
</feature>
<evidence type="ECO:0000313" key="2">
    <source>
        <dbReference type="EMBL" id="MES0837674.1"/>
    </source>
</evidence>
<keyword evidence="1" id="KW-0732">Signal</keyword>